<proteinExistence type="predicted"/>
<keyword evidence="2" id="KW-1185">Reference proteome</keyword>
<feature type="non-terminal residue" evidence="1">
    <location>
        <position position="1"/>
    </location>
</feature>
<accession>A0A1Y3APP5</accession>
<sequence>YIGHDRVLSLIYAKSKLIKHRKIVTGELLALSYGANVASTLNGMISPRRTILYSDSMDNVRRLDDDINKFAYPVA</sequence>
<protein>
    <submittedName>
        <fullName evidence="1">Uncharacterized protein</fullName>
    </submittedName>
</protein>
<gene>
    <name evidence="1" type="ORF">BLA29_014225</name>
</gene>
<dbReference type="AlphaFoldDB" id="A0A1Y3APP5"/>
<evidence type="ECO:0000313" key="1">
    <source>
        <dbReference type="EMBL" id="OTF69878.1"/>
    </source>
</evidence>
<dbReference type="EMBL" id="MUJZ01068353">
    <property type="protein sequence ID" value="OTF69878.1"/>
    <property type="molecule type" value="Genomic_DNA"/>
</dbReference>
<organism evidence="1 2">
    <name type="scientific">Euroglyphus maynei</name>
    <name type="common">Mayne's house dust mite</name>
    <dbReference type="NCBI Taxonomy" id="6958"/>
    <lineage>
        <taxon>Eukaryota</taxon>
        <taxon>Metazoa</taxon>
        <taxon>Ecdysozoa</taxon>
        <taxon>Arthropoda</taxon>
        <taxon>Chelicerata</taxon>
        <taxon>Arachnida</taxon>
        <taxon>Acari</taxon>
        <taxon>Acariformes</taxon>
        <taxon>Sarcoptiformes</taxon>
        <taxon>Astigmata</taxon>
        <taxon>Psoroptidia</taxon>
        <taxon>Analgoidea</taxon>
        <taxon>Pyroglyphidae</taxon>
        <taxon>Pyroglyphinae</taxon>
        <taxon>Euroglyphus</taxon>
    </lineage>
</organism>
<name>A0A1Y3APP5_EURMA</name>
<dbReference type="Proteomes" id="UP000194236">
    <property type="component" value="Unassembled WGS sequence"/>
</dbReference>
<evidence type="ECO:0000313" key="2">
    <source>
        <dbReference type="Proteomes" id="UP000194236"/>
    </source>
</evidence>
<comment type="caution">
    <text evidence="1">The sequence shown here is derived from an EMBL/GenBank/DDBJ whole genome shotgun (WGS) entry which is preliminary data.</text>
</comment>
<reference evidence="1 2" key="1">
    <citation type="submission" date="2017-03" db="EMBL/GenBank/DDBJ databases">
        <title>Genome Survey of Euroglyphus maynei.</title>
        <authorList>
            <person name="Arlian L.G."/>
            <person name="Morgan M.S."/>
            <person name="Rider S.D."/>
        </authorList>
    </citation>
    <scope>NUCLEOTIDE SEQUENCE [LARGE SCALE GENOMIC DNA]</scope>
    <source>
        <strain evidence="1">Arlian Lab</strain>
        <tissue evidence="1">Whole body</tissue>
    </source>
</reference>